<evidence type="ECO:0000256" key="3">
    <source>
        <dbReference type="ARBA" id="ARBA00022793"/>
    </source>
</evidence>
<keyword evidence="4 7" id="KW-0665">Pyrimidine biosynthesis</keyword>
<feature type="binding site" evidence="7 9">
    <location>
        <position position="139"/>
    </location>
    <ligand>
        <name>substrate</name>
    </ligand>
</feature>
<evidence type="ECO:0000259" key="11">
    <source>
        <dbReference type="SMART" id="SM00934"/>
    </source>
</evidence>
<feature type="binding site" evidence="7 9">
    <location>
        <position position="58"/>
    </location>
    <ligand>
        <name>substrate</name>
    </ligand>
</feature>
<feature type="active site" description="For OMPdecase activity" evidence="8">
    <location>
        <position position="87"/>
    </location>
</feature>
<name>A0A160PDM3_9HYPH</name>
<evidence type="ECO:0000313" key="12">
    <source>
        <dbReference type="EMBL" id="BAU90163.1"/>
    </source>
</evidence>
<reference evidence="12 13" key="1">
    <citation type="journal article" date="2016" name="Genome Announc.">
        <title>Complete Genome Sequence of Methylobacterium populi P-1M, Isolated from Pink-Pigmented Household Biofilm.</title>
        <authorList>
            <person name="Morohoshi T."/>
            <person name="Ikeda T."/>
        </authorList>
    </citation>
    <scope>NUCLEOTIDE SEQUENCE [LARGE SCALE GENOMIC DNA]</scope>
    <source>
        <strain evidence="12 13">P-1M</strain>
    </source>
</reference>
<dbReference type="AlphaFoldDB" id="A0A160PDM3"/>
<evidence type="ECO:0000256" key="10">
    <source>
        <dbReference type="RuleBase" id="RU000512"/>
    </source>
</evidence>
<comment type="function">
    <text evidence="1 7">Catalyzes the decarboxylation of orotidine 5'-monophosphate (OMP) to uridine 5'-monophosphate (UMP).</text>
</comment>
<dbReference type="Gene3D" id="3.20.20.70">
    <property type="entry name" value="Aldolase class I"/>
    <property type="match status" value="1"/>
</dbReference>
<comment type="pathway">
    <text evidence="2 7 10">Pyrimidine metabolism; UMP biosynthesis via de novo pathway; UMP from orotate: step 2/2.</text>
</comment>
<sequence>MLTGSPLEGIAAAQATDESPMPESADPRDRLIVALDLPDVAAAERLVARIGDAATFYKIGYRLAYAGGLDFAARLAAEGKKTFLDLKLHDIGNTVEEGVRSASALGATFLTVHAYPQTMRAAVRGRSSGLKILAVTVLTSYDDADAAEAGYALPVADLVARRAEQAAVIGIDGIVCSAAEAQAVRGRIGPSGLIVTPGIRPAGAEAGDQKRVMTPAQARAAGIDHVVVGRPITGAEDPRAIAQRIVAEMEDA</sequence>
<accession>A0A160PDM3</accession>
<dbReference type="InterPro" id="IPR018089">
    <property type="entry name" value="OMPdecase_AS"/>
</dbReference>
<dbReference type="EC" id="4.1.1.23" evidence="7"/>
<feature type="active site" description="For OMPdecase activity" evidence="8">
    <location>
        <position position="85"/>
    </location>
</feature>
<dbReference type="NCBIfam" id="NF001273">
    <property type="entry name" value="PRK00230.1"/>
    <property type="match status" value="1"/>
</dbReference>
<feature type="active site" description="For OMPdecase activity" evidence="8">
    <location>
        <position position="90"/>
    </location>
</feature>
<evidence type="ECO:0000256" key="6">
    <source>
        <dbReference type="ARBA" id="ARBA00049157"/>
    </source>
</evidence>
<dbReference type="GO" id="GO:0006207">
    <property type="term" value="P:'de novo' pyrimidine nucleobase biosynthetic process"/>
    <property type="evidence" value="ECO:0007669"/>
    <property type="project" value="InterPro"/>
</dbReference>
<evidence type="ECO:0000256" key="2">
    <source>
        <dbReference type="ARBA" id="ARBA00004861"/>
    </source>
</evidence>
<dbReference type="NCBIfam" id="TIGR01740">
    <property type="entry name" value="pyrF"/>
    <property type="match status" value="1"/>
</dbReference>
<feature type="binding site" evidence="7">
    <location>
        <begin position="85"/>
        <end position="94"/>
    </location>
    <ligand>
        <name>substrate</name>
    </ligand>
</feature>
<gene>
    <name evidence="7" type="primary">pyrF</name>
    <name evidence="12" type="ORF">MPPM_1558</name>
</gene>
<dbReference type="HAMAP" id="MF_01200_B">
    <property type="entry name" value="OMPdecase_type1_B"/>
    <property type="match status" value="1"/>
</dbReference>
<feature type="binding site" evidence="7 9">
    <location>
        <position position="230"/>
    </location>
    <ligand>
        <name>substrate</name>
    </ligand>
</feature>
<proteinExistence type="inferred from homology"/>
<dbReference type="InterPro" id="IPR011060">
    <property type="entry name" value="RibuloseP-bd_barrel"/>
</dbReference>
<evidence type="ECO:0000256" key="9">
    <source>
        <dbReference type="PIRSR" id="PIRSR614732-2"/>
    </source>
</evidence>
<evidence type="ECO:0000256" key="1">
    <source>
        <dbReference type="ARBA" id="ARBA00002356"/>
    </source>
</evidence>
<evidence type="ECO:0000256" key="5">
    <source>
        <dbReference type="ARBA" id="ARBA00023239"/>
    </source>
</evidence>
<dbReference type="GO" id="GO:0044205">
    <property type="term" value="P:'de novo' UMP biosynthetic process"/>
    <property type="evidence" value="ECO:0007669"/>
    <property type="project" value="UniProtKB-UniRule"/>
</dbReference>
<evidence type="ECO:0000256" key="7">
    <source>
        <dbReference type="HAMAP-Rule" id="MF_01200"/>
    </source>
</evidence>
<dbReference type="GO" id="GO:0005829">
    <property type="term" value="C:cytosol"/>
    <property type="evidence" value="ECO:0007669"/>
    <property type="project" value="TreeGrafter"/>
</dbReference>
<dbReference type="CDD" id="cd04725">
    <property type="entry name" value="OMP_decarboxylase_like"/>
    <property type="match status" value="1"/>
</dbReference>
<feature type="domain" description="Orotidine 5'-phosphate decarboxylase" evidence="11">
    <location>
        <begin position="30"/>
        <end position="245"/>
    </location>
</feature>
<keyword evidence="5 7" id="KW-0456">Lyase</keyword>
<dbReference type="PANTHER" id="PTHR32119:SF2">
    <property type="entry name" value="OROTIDINE 5'-PHOSPHATE DECARBOXYLASE"/>
    <property type="match status" value="1"/>
</dbReference>
<dbReference type="SMART" id="SM00934">
    <property type="entry name" value="OMPdecase"/>
    <property type="match status" value="1"/>
</dbReference>
<dbReference type="Proteomes" id="UP000218288">
    <property type="component" value="Chromosome"/>
</dbReference>
<dbReference type="InterPro" id="IPR014732">
    <property type="entry name" value="OMPdecase"/>
</dbReference>
<dbReference type="InterPro" id="IPR013785">
    <property type="entry name" value="Aldolase_TIM"/>
</dbReference>
<dbReference type="InterPro" id="IPR001754">
    <property type="entry name" value="OMPdeCOase_dom"/>
</dbReference>
<evidence type="ECO:0000256" key="8">
    <source>
        <dbReference type="PIRSR" id="PIRSR614732-1"/>
    </source>
</evidence>
<dbReference type="EMBL" id="AP014809">
    <property type="protein sequence ID" value="BAU90163.1"/>
    <property type="molecule type" value="Genomic_DNA"/>
</dbReference>
<keyword evidence="3 7" id="KW-0210">Decarboxylase</keyword>
<protein>
    <recommendedName>
        <fullName evidence="7">Orotidine 5'-phosphate decarboxylase</fullName>
        <ecNumber evidence="7">4.1.1.23</ecNumber>
    </recommendedName>
    <alternativeName>
        <fullName evidence="7">OMP decarboxylase</fullName>
        <shortName evidence="7">OMPDCase</shortName>
        <shortName evidence="7">OMPdecase</shortName>
    </alternativeName>
</protein>
<dbReference type="Pfam" id="PF00215">
    <property type="entry name" value="OMPdecase"/>
    <property type="match status" value="1"/>
</dbReference>
<dbReference type="PANTHER" id="PTHR32119">
    <property type="entry name" value="OROTIDINE 5'-PHOSPHATE DECARBOXYLASE"/>
    <property type="match status" value="1"/>
</dbReference>
<dbReference type="PROSITE" id="PS00156">
    <property type="entry name" value="OMPDECASE"/>
    <property type="match status" value="1"/>
</dbReference>
<dbReference type="GO" id="GO:0004590">
    <property type="term" value="F:orotidine-5'-phosphate decarboxylase activity"/>
    <property type="evidence" value="ECO:0007669"/>
    <property type="project" value="UniProtKB-UniRule"/>
</dbReference>
<feature type="binding site" evidence="7 9">
    <location>
        <position position="209"/>
    </location>
    <ligand>
        <name>substrate</name>
    </ligand>
</feature>
<dbReference type="InterPro" id="IPR047596">
    <property type="entry name" value="OMPdecase_bac"/>
</dbReference>
<comment type="catalytic activity">
    <reaction evidence="6 7 10">
        <text>orotidine 5'-phosphate + H(+) = UMP + CO2</text>
        <dbReference type="Rhea" id="RHEA:11596"/>
        <dbReference type="ChEBI" id="CHEBI:15378"/>
        <dbReference type="ChEBI" id="CHEBI:16526"/>
        <dbReference type="ChEBI" id="CHEBI:57538"/>
        <dbReference type="ChEBI" id="CHEBI:57865"/>
        <dbReference type="EC" id="4.1.1.23"/>
    </reaction>
</comment>
<dbReference type="SUPFAM" id="SSF51366">
    <property type="entry name" value="Ribulose-phoshate binding barrel"/>
    <property type="match status" value="1"/>
</dbReference>
<comment type="subunit">
    <text evidence="7">Homodimer.</text>
</comment>
<feature type="binding site" evidence="7 9">
    <location>
        <position position="36"/>
    </location>
    <ligand>
        <name>substrate</name>
    </ligand>
</feature>
<evidence type="ECO:0000313" key="13">
    <source>
        <dbReference type="Proteomes" id="UP000218288"/>
    </source>
</evidence>
<feature type="binding site" evidence="7 9">
    <location>
        <position position="200"/>
    </location>
    <ligand>
        <name>substrate</name>
    </ligand>
</feature>
<dbReference type="UniPathway" id="UPA00070">
    <property type="reaction ID" value="UER00120"/>
</dbReference>
<organism evidence="12 13">
    <name type="scientific">Methylorubrum populi</name>
    <dbReference type="NCBI Taxonomy" id="223967"/>
    <lineage>
        <taxon>Bacteria</taxon>
        <taxon>Pseudomonadati</taxon>
        <taxon>Pseudomonadota</taxon>
        <taxon>Alphaproteobacteria</taxon>
        <taxon>Hyphomicrobiales</taxon>
        <taxon>Methylobacteriaceae</taxon>
        <taxon>Methylorubrum</taxon>
    </lineage>
</organism>
<comment type="similarity">
    <text evidence="7">Belongs to the OMP decarboxylase family. Type 1 subfamily.</text>
</comment>
<feature type="active site" description="Proton donor" evidence="7">
    <location>
        <position position="87"/>
    </location>
</feature>
<feature type="binding site" evidence="7 9">
    <location>
        <position position="229"/>
    </location>
    <ligand>
        <name>substrate</name>
    </ligand>
</feature>
<evidence type="ECO:0000256" key="4">
    <source>
        <dbReference type="ARBA" id="ARBA00022975"/>
    </source>
</evidence>